<organism evidence="1 2">
    <name type="scientific">Olivibacter ginsenosidimutans</name>
    <dbReference type="NCBI Taxonomy" id="1176537"/>
    <lineage>
        <taxon>Bacteria</taxon>
        <taxon>Pseudomonadati</taxon>
        <taxon>Bacteroidota</taxon>
        <taxon>Sphingobacteriia</taxon>
        <taxon>Sphingobacteriales</taxon>
        <taxon>Sphingobacteriaceae</taxon>
        <taxon>Olivibacter</taxon>
    </lineage>
</organism>
<keyword evidence="2" id="KW-1185">Reference proteome</keyword>
<dbReference type="Proteomes" id="UP001501411">
    <property type="component" value="Unassembled WGS sequence"/>
</dbReference>
<accession>A0ABP9BSD0</accession>
<sequence length="63" mass="7304">MSCQEEDYRKLVYFVLLNSCSHKDIGLLYGKAGLSISLFETSHFLRDEQIENYAFDLIQQALV</sequence>
<name>A0ABP9BSD0_9SPHI</name>
<reference evidence="2" key="1">
    <citation type="journal article" date="2019" name="Int. J. Syst. Evol. Microbiol.">
        <title>The Global Catalogue of Microorganisms (GCM) 10K type strain sequencing project: providing services to taxonomists for standard genome sequencing and annotation.</title>
        <authorList>
            <consortium name="The Broad Institute Genomics Platform"/>
            <consortium name="The Broad Institute Genome Sequencing Center for Infectious Disease"/>
            <person name="Wu L."/>
            <person name="Ma J."/>
        </authorList>
    </citation>
    <scope>NUCLEOTIDE SEQUENCE [LARGE SCALE GENOMIC DNA]</scope>
    <source>
        <strain evidence="2">JCM 18200</strain>
    </source>
</reference>
<comment type="caution">
    <text evidence="1">The sequence shown here is derived from an EMBL/GenBank/DDBJ whole genome shotgun (WGS) entry which is preliminary data.</text>
</comment>
<evidence type="ECO:0008006" key="3">
    <source>
        <dbReference type="Google" id="ProtNLM"/>
    </source>
</evidence>
<dbReference type="EMBL" id="BAABIQ010000039">
    <property type="protein sequence ID" value="GAA4797994.1"/>
    <property type="molecule type" value="Genomic_DNA"/>
</dbReference>
<evidence type="ECO:0000313" key="2">
    <source>
        <dbReference type="Proteomes" id="UP001501411"/>
    </source>
</evidence>
<gene>
    <name evidence="1" type="ORF">GCM10023231_28290</name>
</gene>
<proteinExistence type="predicted"/>
<protein>
    <recommendedName>
        <fullName evidence="3">DUF3791 domain-containing protein</fullName>
    </recommendedName>
</protein>
<evidence type="ECO:0000313" key="1">
    <source>
        <dbReference type="EMBL" id="GAA4797994.1"/>
    </source>
</evidence>